<keyword evidence="1" id="KW-0472">Membrane</keyword>
<comment type="caution">
    <text evidence="2">The sequence shown here is derived from an EMBL/GenBank/DDBJ whole genome shotgun (WGS) entry which is preliminary data.</text>
</comment>
<reference evidence="2" key="1">
    <citation type="submission" date="2019-03" db="EMBL/GenBank/DDBJ databases">
        <title>Long read genome sequence of the mycoparasitic Pythium oligandrum ATCC 38472 isolated from sugarbeet rhizosphere.</title>
        <authorList>
            <person name="Gaulin E."/>
        </authorList>
    </citation>
    <scope>NUCLEOTIDE SEQUENCE</scope>
    <source>
        <strain evidence="2">ATCC 38472_TT</strain>
    </source>
</reference>
<dbReference type="OrthoDB" id="167930at2759"/>
<accession>A0A8K1FR86</accession>
<keyword evidence="3" id="KW-1185">Reference proteome</keyword>
<gene>
    <name evidence="2" type="ORF">Poli38472_006200</name>
</gene>
<sequence length="316" mass="34562">MSMSSLRHASAAMTFKHIKLVLYVLMTAVMMRYVPLVQATEGSLRSSSSGSNAIAIGSDSLMSVWAEDDMCSQPESSYGCLTDVRCSTCLTRAGCAIESTTGKCVSVSRINSTNVGVEYFEYGKAEYCAASDEACASCREGGDESVCRGANGCVCVKQCEVQETKVISCEDKPTKMRLDLYLVLIGAGLLPIIIIYRIRRILGMPSAFSRCFGRRRRPAPRRPAANAENPMALKLEGWRQHMQEHKDQFTDLELKGCFGKIDNDLEEGRPTEDSDWRSTNADSIGAELDDDYVPAAYVCVSTPRESSGDASRSARV</sequence>
<protein>
    <submittedName>
        <fullName evidence="2">Uncharacterized protein</fullName>
    </submittedName>
</protein>
<dbReference type="Proteomes" id="UP000794436">
    <property type="component" value="Unassembled WGS sequence"/>
</dbReference>
<evidence type="ECO:0000313" key="2">
    <source>
        <dbReference type="EMBL" id="TMW68732.1"/>
    </source>
</evidence>
<dbReference type="EMBL" id="SPLM01000002">
    <property type="protein sequence ID" value="TMW68732.1"/>
    <property type="molecule type" value="Genomic_DNA"/>
</dbReference>
<keyword evidence="1" id="KW-1133">Transmembrane helix</keyword>
<name>A0A8K1FR86_PYTOL</name>
<keyword evidence="1" id="KW-0812">Transmembrane</keyword>
<evidence type="ECO:0000313" key="3">
    <source>
        <dbReference type="Proteomes" id="UP000794436"/>
    </source>
</evidence>
<feature type="transmembrane region" description="Helical" evidence="1">
    <location>
        <begin position="178"/>
        <end position="196"/>
    </location>
</feature>
<evidence type="ECO:0000256" key="1">
    <source>
        <dbReference type="SAM" id="Phobius"/>
    </source>
</evidence>
<proteinExistence type="predicted"/>
<dbReference type="AlphaFoldDB" id="A0A8K1FR86"/>
<organism evidence="2 3">
    <name type="scientific">Pythium oligandrum</name>
    <name type="common">Mycoparasitic fungus</name>
    <dbReference type="NCBI Taxonomy" id="41045"/>
    <lineage>
        <taxon>Eukaryota</taxon>
        <taxon>Sar</taxon>
        <taxon>Stramenopiles</taxon>
        <taxon>Oomycota</taxon>
        <taxon>Peronosporomycetes</taxon>
        <taxon>Pythiales</taxon>
        <taxon>Pythiaceae</taxon>
        <taxon>Pythium</taxon>
    </lineage>
</organism>